<dbReference type="EMBL" id="CADCTU010000234">
    <property type="protein sequence ID" value="CAA9304070.1"/>
    <property type="molecule type" value="Genomic_DNA"/>
</dbReference>
<reference evidence="3" key="1">
    <citation type="submission" date="2020-02" db="EMBL/GenBank/DDBJ databases">
        <authorList>
            <person name="Meier V. D."/>
        </authorList>
    </citation>
    <scope>NUCLEOTIDE SEQUENCE</scope>
    <source>
        <strain evidence="3">AVDCRST_MAG11</strain>
    </source>
</reference>
<feature type="domain" description="DNA ligase D polymerase" evidence="2">
    <location>
        <begin position="61"/>
        <end position="316"/>
    </location>
</feature>
<dbReference type="InterPro" id="IPR014145">
    <property type="entry name" value="LigD_pol_dom"/>
</dbReference>
<organism evidence="3">
    <name type="scientific">uncultured Gemmatimonadaceae bacterium</name>
    <dbReference type="NCBI Taxonomy" id="246130"/>
    <lineage>
        <taxon>Bacteria</taxon>
        <taxon>Pseudomonadati</taxon>
        <taxon>Gemmatimonadota</taxon>
        <taxon>Gemmatimonadia</taxon>
        <taxon>Gemmatimonadales</taxon>
        <taxon>Gemmatimonadaceae</taxon>
        <taxon>environmental samples</taxon>
    </lineage>
</organism>
<dbReference type="Pfam" id="PF21686">
    <property type="entry name" value="LigD_Prim-Pol"/>
    <property type="match status" value="1"/>
</dbReference>
<dbReference type="AlphaFoldDB" id="A0A6J4KGA3"/>
<dbReference type="Gene3D" id="3.90.920.10">
    <property type="entry name" value="DNA primase, PRIM domain"/>
    <property type="match status" value="1"/>
</dbReference>
<name>A0A6J4KGA3_9BACT</name>
<feature type="region of interest" description="Disordered" evidence="1">
    <location>
        <begin position="1"/>
        <end position="23"/>
    </location>
</feature>
<dbReference type="PANTHER" id="PTHR42705">
    <property type="entry name" value="BIFUNCTIONAL NON-HOMOLOGOUS END JOINING PROTEIN LIGD"/>
    <property type="match status" value="1"/>
</dbReference>
<feature type="compositionally biased region" description="Low complexity" evidence="1">
    <location>
        <begin position="1"/>
        <end position="18"/>
    </location>
</feature>
<dbReference type="GO" id="GO:0016874">
    <property type="term" value="F:ligase activity"/>
    <property type="evidence" value="ECO:0007669"/>
    <property type="project" value="UniProtKB-KW"/>
</dbReference>
<dbReference type="PANTHER" id="PTHR42705:SF2">
    <property type="entry name" value="BIFUNCTIONAL NON-HOMOLOGOUS END JOINING PROTEIN LIGD"/>
    <property type="match status" value="1"/>
</dbReference>
<accession>A0A6J4KGA3</accession>
<evidence type="ECO:0000256" key="1">
    <source>
        <dbReference type="SAM" id="MobiDB-lite"/>
    </source>
</evidence>
<keyword evidence="3" id="KW-0436">Ligase</keyword>
<proteinExistence type="predicted"/>
<evidence type="ECO:0000259" key="2">
    <source>
        <dbReference type="Pfam" id="PF21686"/>
    </source>
</evidence>
<protein>
    <submittedName>
        <fullName evidence="3">DNA_ligase_IV_Ku-like</fullName>
    </submittedName>
</protein>
<dbReference type="InterPro" id="IPR052171">
    <property type="entry name" value="NHEJ_LigD"/>
</dbReference>
<sequence length="343" mass="35819">MPPRSSGSTSPRRAAARPPSVPRQLAAIEQDGGDGELRFADGATLAVTSLDKPFFPAVGLTKGGLMRYYARVAPALLPAIDGRPLALKRHPDGVAGAAFFQHDPGRAPPAATRVAEVPVEHGGREPRYVGGDLATLLQTVQLGAIAVNAWHSRVGALDRPDYCVLDLDPMPEASFARVAAVAGRVRAALAEAGLHAALKTSGSRGVHIVLPLPGGTSYDESAALAEALAAQVAAAHPDAATVERALAARGPEQVYVDHMQNARGKTLASVFSVRARAAAPVSTPLTWRQLARVGFDPGAFTAATVPGRLSRLAAHWRLGLERPNPAAAIARTVDGGRARQRHR</sequence>
<gene>
    <name evidence="3" type="ORF">AVDCRST_MAG11-1044</name>
</gene>
<evidence type="ECO:0000313" key="3">
    <source>
        <dbReference type="EMBL" id="CAA9304070.1"/>
    </source>
</evidence>